<feature type="transmembrane region" description="Helical" evidence="8">
    <location>
        <begin position="295"/>
        <end position="315"/>
    </location>
</feature>
<evidence type="ECO:0000256" key="2">
    <source>
        <dbReference type="ARBA" id="ARBA00022475"/>
    </source>
</evidence>
<evidence type="ECO:0000313" key="9">
    <source>
        <dbReference type="EMBL" id="MEZ0166481.1"/>
    </source>
</evidence>
<feature type="transmembrane region" description="Helical" evidence="8">
    <location>
        <begin position="158"/>
        <end position="177"/>
    </location>
</feature>
<evidence type="ECO:0000256" key="6">
    <source>
        <dbReference type="ARBA" id="ARBA00022989"/>
    </source>
</evidence>
<evidence type="ECO:0000256" key="1">
    <source>
        <dbReference type="ARBA" id="ARBA00004651"/>
    </source>
</evidence>
<evidence type="ECO:0000256" key="8">
    <source>
        <dbReference type="SAM" id="Phobius"/>
    </source>
</evidence>
<proteinExistence type="predicted"/>
<dbReference type="InterPro" id="IPR004268">
    <property type="entry name" value="MurJ"/>
</dbReference>
<feature type="transmembrane region" description="Helical" evidence="8">
    <location>
        <begin position="451"/>
        <end position="472"/>
    </location>
</feature>
<feature type="transmembrane region" description="Helical" evidence="8">
    <location>
        <begin position="426"/>
        <end position="445"/>
    </location>
</feature>
<protein>
    <submittedName>
        <fullName evidence="9">Lipid II flippase MurJ</fullName>
    </submittedName>
</protein>
<dbReference type="PANTHER" id="PTHR47019:SF1">
    <property type="entry name" value="LIPID II FLIPPASE MURJ"/>
    <property type="match status" value="1"/>
</dbReference>
<keyword evidence="7 8" id="KW-0472">Membrane</keyword>
<dbReference type="Pfam" id="PF03023">
    <property type="entry name" value="MurJ"/>
    <property type="match status" value="1"/>
</dbReference>
<evidence type="ECO:0000256" key="7">
    <source>
        <dbReference type="ARBA" id="ARBA00023136"/>
    </source>
</evidence>
<name>A0ABV4H4J3_9ACTN</name>
<keyword evidence="6 8" id="KW-1133">Transmembrane helix</keyword>
<feature type="transmembrane region" description="Helical" evidence="8">
    <location>
        <begin position="89"/>
        <end position="114"/>
    </location>
</feature>
<evidence type="ECO:0000256" key="4">
    <source>
        <dbReference type="ARBA" id="ARBA00022960"/>
    </source>
</evidence>
<feature type="transmembrane region" description="Helical" evidence="8">
    <location>
        <begin position="335"/>
        <end position="359"/>
    </location>
</feature>
<keyword evidence="10" id="KW-1185">Reference proteome</keyword>
<feature type="transmembrane region" description="Helical" evidence="8">
    <location>
        <begin position="183"/>
        <end position="207"/>
    </location>
</feature>
<keyword evidence="4" id="KW-0133">Cell shape</keyword>
<feature type="transmembrane region" description="Helical" evidence="8">
    <location>
        <begin position="126"/>
        <end position="146"/>
    </location>
</feature>
<reference evidence="9 10" key="1">
    <citation type="submission" date="2024-07" db="EMBL/GenBank/DDBJ databases">
        <authorList>
            <person name="Thanompreechachai J."/>
            <person name="Duangmal K."/>
        </authorList>
    </citation>
    <scope>NUCLEOTIDE SEQUENCE [LARGE SCALE GENOMIC DNA]</scope>
    <source>
        <strain evidence="9 10">LSe6-4</strain>
    </source>
</reference>
<accession>A0ABV4H4J3</accession>
<keyword evidence="3 8" id="KW-0812">Transmembrane</keyword>
<comment type="subcellular location">
    <subcellularLocation>
        <location evidence="1">Cell membrane</location>
        <topology evidence="1">Multi-pass membrane protein</topology>
    </subcellularLocation>
</comment>
<dbReference type="PANTHER" id="PTHR47019">
    <property type="entry name" value="LIPID II FLIPPASE MURJ"/>
    <property type="match status" value="1"/>
</dbReference>
<feature type="transmembrane region" description="Helical" evidence="8">
    <location>
        <begin position="262"/>
        <end position="283"/>
    </location>
</feature>
<gene>
    <name evidence="9" type="ORF">AB2L27_17105</name>
</gene>
<feature type="transmembrane region" description="Helical" evidence="8">
    <location>
        <begin position="371"/>
        <end position="389"/>
    </location>
</feature>
<dbReference type="EMBL" id="JBGFTU010000022">
    <property type="protein sequence ID" value="MEZ0166481.1"/>
    <property type="molecule type" value="Genomic_DNA"/>
</dbReference>
<dbReference type="RefSeq" id="WP_370442696.1">
    <property type="nucleotide sequence ID" value="NZ_JBGFTU010000022.1"/>
</dbReference>
<feature type="transmembrane region" description="Helical" evidence="8">
    <location>
        <begin position="228"/>
        <end position="250"/>
    </location>
</feature>
<keyword evidence="2" id="KW-1003">Cell membrane</keyword>
<sequence length="497" mass="50398">MTGDGVRRLVLGGLAGKLLGMLREVLLAAAYGTGVPATATRVAQTGTLVPVDFFTADVLSAGFLPLHKELLRTDPDRAHELFRALRRALWVLSAVLVVALVTGAGTVVGLLAPGLEPATAAASAQFLRVMALGVPSYLQFSLLSYLEMSHGGFRLAGVRATVQNLGMVAALGAAWLLGEPVVLASGFALAYVGLHAWGLGQVADLLPAGSTTGTREALRRVWRRVRPLLLLPVVLQGSVVAERVVASLLGDEVVAAVDYARFVATTGVNLLAVPLGLAGLAALAGLDRADARERLAGTVPGLLLVVAPVSVVLTVGSAPVVQVLYGRGAFDASAVATSAAVLTGFGVGFWAQSCAYVLVKALNAAGRNRTAAGALLAGLAVTLGVNLSLHAVLGPVTLGLAASAGALVTTVLAARPLGVAGLLARWVLACLPVAAAAGVLGWWVGRGLEGWPALLAVTGSVAAVWAAAGLGVGPWRRVGRDVVRGAVGRPRARGSGR</sequence>
<evidence type="ECO:0000313" key="10">
    <source>
        <dbReference type="Proteomes" id="UP001565927"/>
    </source>
</evidence>
<dbReference type="InterPro" id="IPR051050">
    <property type="entry name" value="Lipid_II_flippase_MurJ/MviN"/>
</dbReference>
<feature type="transmembrane region" description="Helical" evidence="8">
    <location>
        <begin position="395"/>
        <end position="414"/>
    </location>
</feature>
<dbReference type="Proteomes" id="UP001565927">
    <property type="component" value="Unassembled WGS sequence"/>
</dbReference>
<evidence type="ECO:0000256" key="5">
    <source>
        <dbReference type="ARBA" id="ARBA00022984"/>
    </source>
</evidence>
<organism evidence="9 10">
    <name type="scientific">Kineococcus halophytocola</name>
    <dbReference type="NCBI Taxonomy" id="3234027"/>
    <lineage>
        <taxon>Bacteria</taxon>
        <taxon>Bacillati</taxon>
        <taxon>Actinomycetota</taxon>
        <taxon>Actinomycetes</taxon>
        <taxon>Kineosporiales</taxon>
        <taxon>Kineosporiaceae</taxon>
        <taxon>Kineococcus</taxon>
    </lineage>
</organism>
<evidence type="ECO:0000256" key="3">
    <source>
        <dbReference type="ARBA" id="ARBA00022692"/>
    </source>
</evidence>
<comment type="caution">
    <text evidence="9">The sequence shown here is derived from an EMBL/GenBank/DDBJ whole genome shotgun (WGS) entry which is preliminary data.</text>
</comment>
<keyword evidence="5" id="KW-0573">Peptidoglycan synthesis</keyword>